<keyword evidence="4" id="KW-0472">Membrane</keyword>
<dbReference type="InterPro" id="IPR011712">
    <property type="entry name" value="Sig_transdc_His_kin_sub3_dim/P"/>
</dbReference>
<evidence type="ECO:0000256" key="2">
    <source>
        <dbReference type="ARBA" id="ARBA00022777"/>
    </source>
</evidence>
<evidence type="ECO:0000256" key="3">
    <source>
        <dbReference type="ARBA" id="ARBA00023012"/>
    </source>
</evidence>
<dbReference type="InterPro" id="IPR036890">
    <property type="entry name" value="HATPase_C_sf"/>
</dbReference>
<feature type="transmembrane region" description="Helical" evidence="4">
    <location>
        <begin position="55"/>
        <end position="78"/>
    </location>
</feature>
<keyword evidence="4" id="KW-1133">Transmembrane helix</keyword>
<feature type="domain" description="Histidine kinase/HSP90-like ATPase" evidence="5">
    <location>
        <begin position="491"/>
        <end position="581"/>
    </location>
</feature>
<organism evidence="6 7">
    <name type="scientific">Nocardioides hankookensis</name>
    <dbReference type="NCBI Taxonomy" id="443157"/>
    <lineage>
        <taxon>Bacteria</taxon>
        <taxon>Bacillati</taxon>
        <taxon>Actinomycetota</taxon>
        <taxon>Actinomycetes</taxon>
        <taxon>Propionibacteriales</taxon>
        <taxon>Nocardioidaceae</taxon>
        <taxon>Nocardioides</taxon>
    </lineage>
</organism>
<keyword evidence="4" id="KW-0812">Transmembrane</keyword>
<dbReference type="SUPFAM" id="SSF55874">
    <property type="entry name" value="ATPase domain of HSP90 chaperone/DNA topoisomerase II/histidine kinase"/>
    <property type="match status" value="1"/>
</dbReference>
<keyword evidence="7" id="KW-1185">Reference proteome</keyword>
<dbReference type="CDD" id="cd16917">
    <property type="entry name" value="HATPase_UhpB-NarQ-NarX-like"/>
    <property type="match status" value="1"/>
</dbReference>
<evidence type="ECO:0000313" key="6">
    <source>
        <dbReference type="EMBL" id="MFC6044809.1"/>
    </source>
</evidence>
<evidence type="ECO:0000313" key="7">
    <source>
        <dbReference type="Proteomes" id="UP001596135"/>
    </source>
</evidence>
<keyword evidence="3" id="KW-0902">Two-component regulatory system</keyword>
<dbReference type="Gene3D" id="3.30.565.10">
    <property type="entry name" value="Histidine kinase-like ATPase, C-terminal domain"/>
    <property type="match status" value="1"/>
</dbReference>
<sequence length="581" mass="61569">MTQYLGLARADTDVWAPGWLWVMSEWVWIPGTYASIAVLPWLVSPRKVPPWVHGVVVLGLVAVSWRVLAELTASYVAISNPLAVMPDWYSDLTDSLGVWPDRLCVLLSVAGVARLAWFRSVAGEQGRGYGWLAMGQLFFAIAYMPVVFPAPAGLEEVATDFSGASLIAAQAFLPGALLVVVLGQKLWGIEVVVDRAVVWLALSAALVTSYLLAAWFVQQRLATSADVAAMAALAVLLVASQPLRTWIQQRADRLVYGAVDDPAALIGSLGTVAASSADRGGIDAVAVALATSLRLGSAEIRDADGETIATAGTVASPTSDAYHIPLTVDSRAMGSLIVTASPGQSLDSRSRRLIAQVSGLIGISLELATVNARLNGATARLVEVRQEERRMLRRDLHDGMGPALAGLGLGIAAVEKRLDHDLDGARDLLAELRAEVSRRSQDVRLLSRSLLPAALDNGDLGGALEALAARFEASGLRIVVDYGQLGELDTHRQIAIYHVAAEALLNAQRHGGAREVTIKVEGGGVGDTLLEVIDDGCGIDPASKHGVGLRSMRERADELRGTFEISRGGAGHGTHVRMVIP</sequence>
<evidence type="ECO:0000259" key="5">
    <source>
        <dbReference type="SMART" id="SM00387"/>
    </source>
</evidence>
<protein>
    <submittedName>
        <fullName evidence="6">Sensor histidine kinase</fullName>
    </submittedName>
</protein>
<dbReference type="Gene3D" id="1.20.5.1930">
    <property type="match status" value="1"/>
</dbReference>
<reference evidence="7" key="1">
    <citation type="journal article" date="2019" name="Int. J. Syst. Evol. Microbiol.">
        <title>The Global Catalogue of Microorganisms (GCM) 10K type strain sequencing project: providing services to taxonomists for standard genome sequencing and annotation.</title>
        <authorList>
            <consortium name="The Broad Institute Genomics Platform"/>
            <consortium name="The Broad Institute Genome Sequencing Center for Infectious Disease"/>
            <person name="Wu L."/>
            <person name="Ma J."/>
        </authorList>
    </citation>
    <scope>NUCLEOTIDE SEQUENCE [LARGE SCALE GENOMIC DNA]</scope>
    <source>
        <strain evidence="7">CCUG 54522</strain>
    </source>
</reference>
<dbReference type="Pfam" id="PF07730">
    <property type="entry name" value="HisKA_3"/>
    <property type="match status" value="1"/>
</dbReference>
<name>A0ABW1LM54_9ACTN</name>
<comment type="caution">
    <text evidence="6">The sequence shown here is derived from an EMBL/GenBank/DDBJ whole genome shotgun (WGS) entry which is preliminary data.</text>
</comment>
<gene>
    <name evidence="6" type="ORF">ACFPYL_17095</name>
</gene>
<feature type="transmembrane region" description="Helical" evidence="4">
    <location>
        <begin position="196"/>
        <end position="216"/>
    </location>
</feature>
<dbReference type="InterPro" id="IPR003594">
    <property type="entry name" value="HATPase_dom"/>
</dbReference>
<dbReference type="PANTHER" id="PTHR24421">
    <property type="entry name" value="NITRATE/NITRITE SENSOR PROTEIN NARX-RELATED"/>
    <property type="match status" value="1"/>
</dbReference>
<keyword evidence="2 6" id="KW-0418">Kinase</keyword>
<dbReference type="GO" id="GO:0016301">
    <property type="term" value="F:kinase activity"/>
    <property type="evidence" value="ECO:0007669"/>
    <property type="project" value="UniProtKB-KW"/>
</dbReference>
<dbReference type="Pfam" id="PF02518">
    <property type="entry name" value="HATPase_c"/>
    <property type="match status" value="1"/>
</dbReference>
<dbReference type="Proteomes" id="UP001596135">
    <property type="component" value="Unassembled WGS sequence"/>
</dbReference>
<evidence type="ECO:0000256" key="4">
    <source>
        <dbReference type="SAM" id="Phobius"/>
    </source>
</evidence>
<keyword evidence="1" id="KW-0808">Transferase</keyword>
<dbReference type="InterPro" id="IPR050482">
    <property type="entry name" value="Sensor_HK_TwoCompSys"/>
</dbReference>
<dbReference type="EMBL" id="JBHSRJ010000005">
    <property type="protein sequence ID" value="MFC6044809.1"/>
    <property type="molecule type" value="Genomic_DNA"/>
</dbReference>
<feature type="transmembrane region" description="Helical" evidence="4">
    <location>
        <begin position="26"/>
        <end position="43"/>
    </location>
</feature>
<evidence type="ECO:0000256" key="1">
    <source>
        <dbReference type="ARBA" id="ARBA00022679"/>
    </source>
</evidence>
<feature type="transmembrane region" description="Helical" evidence="4">
    <location>
        <begin position="129"/>
        <end position="152"/>
    </location>
</feature>
<dbReference type="PANTHER" id="PTHR24421:SF58">
    <property type="entry name" value="SIGNAL TRANSDUCTION HISTIDINE-PROTEIN KINASE_PHOSPHATASE UHPB"/>
    <property type="match status" value="1"/>
</dbReference>
<feature type="transmembrane region" description="Helical" evidence="4">
    <location>
        <begin position="98"/>
        <end position="117"/>
    </location>
</feature>
<dbReference type="SMART" id="SM00387">
    <property type="entry name" value="HATPase_c"/>
    <property type="match status" value="1"/>
</dbReference>
<proteinExistence type="predicted"/>
<dbReference type="RefSeq" id="WP_379156830.1">
    <property type="nucleotide sequence ID" value="NZ_JBHSRJ010000005.1"/>
</dbReference>
<accession>A0ABW1LM54</accession>
<feature type="transmembrane region" description="Helical" evidence="4">
    <location>
        <begin position="164"/>
        <end position="184"/>
    </location>
</feature>